<dbReference type="PANTHER" id="PTHR47756">
    <property type="entry name" value="BLL6612 PROTEIN-RELATED"/>
    <property type="match status" value="1"/>
</dbReference>
<dbReference type="Gene3D" id="1.10.10.10">
    <property type="entry name" value="Winged helix-like DNA-binding domain superfamily/Winged helix DNA-binding domain"/>
    <property type="match status" value="1"/>
</dbReference>
<dbReference type="NCBIfam" id="TIGR02937">
    <property type="entry name" value="sigma70-ECF"/>
    <property type="match status" value="1"/>
</dbReference>
<evidence type="ECO:0000259" key="5">
    <source>
        <dbReference type="Pfam" id="PF04542"/>
    </source>
</evidence>
<evidence type="ECO:0000259" key="6">
    <source>
        <dbReference type="Pfam" id="PF08281"/>
    </source>
</evidence>
<evidence type="ECO:0000256" key="2">
    <source>
        <dbReference type="ARBA" id="ARBA00023015"/>
    </source>
</evidence>
<dbReference type="InterPro" id="IPR014284">
    <property type="entry name" value="RNA_pol_sigma-70_dom"/>
</dbReference>
<dbReference type="Proteomes" id="UP000612585">
    <property type="component" value="Unassembled WGS sequence"/>
</dbReference>
<dbReference type="Pfam" id="PF04542">
    <property type="entry name" value="Sigma70_r2"/>
    <property type="match status" value="1"/>
</dbReference>
<dbReference type="InterPro" id="IPR013249">
    <property type="entry name" value="RNA_pol_sigma70_r4_t2"/>
</dbReference>
<dbReference type="GO" id="GO:0003677">
    <property type="term" value="F:DNA binding"/>
    <property type="evidence" value="ECO:0007669"/>
    <property type="project" value="InterPro"/>
</dbReference>
<feature type="domain" description="RNA polymerase sigma-70 region 2" evidence="5">
    <location>
        <begin position="15"/>
        <end position="74"/>
    </location>
</feature>
<comment type="similarity">
    <text evidence="1">Belongs to the sigma-70 factor family. ECF subfamily.</text>
</comment>
<keyword evidence="2" id="KW-0805">Transcription regulation</keyword>
<dbReference type="Pfam" id="PF20239">
    <property type="entry name" value="DUF6596"/>
    <property type="match status" value="1"/>
</dbReference>
<dbReference type="InterPro" id="IPR007627">
    <property type="entry name" value="RNA_pol_sigma70_r2"/>
</dbReference>
<evidence type="ECO:0000313" key="9">
    <source>
        <dbReference type="Proteomes" id="UP000612585"/>
    </source>
</evidence>
<evidence type="ECO:0000256" key="3">
    <source>
        <dbReference type="ARBA" id="ARBA00023082"/>
    </source>
</evidence>
<feature type="domain" description="DUF6596" evidence="7">
    <location>
        <begin position="178"/>
        <end position="270"/>
    </location>
</feature>
<evidence type="ECO:0000256" key="1">
    <source>
        <dbReference type="ARBA" id="ARBA00010641"/>
    </source>
</evidence>
<keyword evidence="9" id="KW-1185">Reference proteome</keyword>
<dbReference type="AlphaFoldDB" id="A0A8J4E1J6"/>
<dbReference type="EMBL" id="BOPG01000034">
    <property type="protein sequence ID" value="GIJ58089.1"/>
    <property type="molecule type" value="Genomic_DNA"/>
</dbReference>
<sequence>MVTALGDVFRAEWGRVLATLIGVLGDFDLAEDAAQEAFAIAADRWPRDGVPANPRAWLMRTARNRAVDRIRRDRTLAAKQSAAKQTAATQSAAEVPMETAFPDERLELIFTCCHPALALEAQVALTLRTLGGLTTDEIARAFLVPERTMAQRLVRAKRKIKAAGIPFRVPPDHLLRERLDAVLAVVYLIFNEGYGGRDELAAEGIWLGRALSELLPGEPEVRGLLAMMLLHDSRRETRFADGELVLLGDQDPARWNATQIARGRAELDRAIALGGRGPYVLQAAIASLHAEKPCDWPQIAALYGELGRLTASPVVELNRAIAVAETDGPEAGLRIVDGLGLHDFRYLHSTRAELLRRLGRADEARAAYRRARDLTDDGAERRFLDRRLAE</sequence>
<dbReference type="InterPro" id="IPR046531">
    <property type="entry name" value="DUF6596"/>
</dbReference>
<dbReference type="InterPro" id="IPR036388">
    <property type="entry name" value="WH-like_DNA-bd_sf"/>
</dbReference>
<dbReference type="SUPFAM" id="SSF88946">
    <property type="entry name" value="Sigma2 domain of RNA polymerase sigma factors"/>
    <property type="match status" value="1"/>
</dbReference>
<dbReference type="GO" id="GO:0006352">
    <property type="term" value="P:DNA-templated transcription initiation"/>
    <property type="evidence" value="ECO:0007669"/>
    <property type="project" value="InterPro"/>
</dbReference>
<dbReference type="RefSeq" id="WP_203998352.1">
    <property type="nucleotide sequence ID" value="NZ_BOPG01000034.1"/>
</dbReference>
<gene>
    <name evidence="8" type="primary">rpoE_31</name>
    <name evidence="8" type="ORF">Vau01_056050</name>
</gene>
<proteinExistence type="inferred from homology"/>
<accession>A0A8J4E1J6</accession>
<reference evidence="8" key="1">
    <citation type="submission" date="2021-01" db="EMBL/GenBank/DDBJ databases">
        <title>Whole genome shotgun sequence of Virgisporangium aurantiacum NBRC 16421.</title>
        <authorList>
            <person name="Komaki H."/>
            <person name="Tamura T."/>
        </authorList>
    </citation>
    <scope>NUCLEOTIDE SEQUENCE</scope>
    <source>
        <strain evidence="8">NBRC 16421</strain>
    </source>
</reference>
<name>A0A8J4E1J6_9ACTN</name>
<dbReference type="PANTHER" id="PTHR47756:SF2">
    <property type="entry name" value="BLL6612 PROTEIN"/>
    <property type="match status" value="1"/>
</dbReference>
<dbReference type="SUPFAM" id="SSF88659">
    <property type="entry name" value="Sigma3 and sigma4 domains of RNA polymerase sigma factors"/>
    <property type="match status" value="1"/>
</dbReference>
<dbReference type="Pfam" id="PF08281">
    <property type="entry name" value="Sigma70_r4_2"/>
    <property type="match status" value="1"/>
</dbReference>
<feature type="domain" description="RNA polymerase sigma factor 70 region 4 type 2" evidence="6">
    <location>
        <begin position="110"/>
        <end position="160"/>
    </location>
</feature>
<protein>
    <submittedName>
        <fullName evidence="8">RNA polymerase subunit sigma-24</fullName>
    </submittedName>
</protein>
<dbReference type="InterPro" id="IPR013325">
    <property type="entry name" value="RNA_pol_sigma_r2"/>
</dbReference>
<organism evidence="8 9">
    <name type="scientific">Virgisporangium aurantiacum</name>
    <dbReference type="NCBI Taxonomy" id="175570"/>
    <lineage>
        <taxon>Bacteria</taxon>
        <taxon>Bacillati</taxon>
        <taxon>Actinomycetota</taxon>
        <taxon>Actinomycetes</taxon>
        <taxon>Micromonosporales</taxon>
        <taxon>Micromonosporaceae</taxon>
        <taxon>Virgisporangium</taxon>
    </lineage>
</organism>
<dbReference type="InterPro" id="IPR013324">
    <property type="entry name" value="RNA_pol_sigma_r3/r4-like"/>
</dbReference>
<dbReference type="GO" id="GO:0016987">
    <property type="term" value="F:sigma factor activity"/>
    <property type="evidence" value="ECO:0007669"/>
    <property type="project" value="UniProtKB-KW"/>
</dbReference>
<comment type="caution">
    <text evidence="8">The sequence shown here is derived from an EMBL/GenBank/DDBJ whole genome shotgun (WGS) entry which is preliminary data.</text>
</comment>
<evidence type="ECO:0000313" key="8">
    <source>
        <dbReference type="EMBL" id="GIJ58089.1"/>
    </source>
</evidence>
<keyword evidence="3" id="KW-0731">Sigma factor</keyword>
<keyword evidence="4" id="KW-0804">Transcription</keyword>
<dbReference type="Gene3D" id="1.10.1740.10">
    <property type="match status" value="1"/>
</dbReference>
<evidence type="ECO:0000259" key="7">
    <source>
        <dbReference type="Pfam" id="PF20239"/>
    </source>
</evidence>
<evidence type="ECO:0000256" key="4">
    <source>
        <dbReference type="ARBA" id="ARBA00023163"/>
    </source>
</evidence>